<evidence type="ECO:0000313" key="2">
    <source>
        <dbReference type="Proteomes" id="UP000490800"/>
    </source>
</evidence>
<sequence>MKREELESEFEHRLGSIRADNDRIQWPAAMIEYHGEKGIALMVGENLATGTWLSGDIVVHWENGKHTMLPDEFTLIKENVWLLI</sequence>
<dbReference type="EMBL" id="RHLK01000006">
    <property type="protein sequence ID" value="MVP00360.1"/>
    <property type="molecule type" value="Genomic_DNA"/>
</dbReference>
<evidence type="ECO:0000313" key="1">
    <source>
        <dbReference type="EMBL" id="MVP00360.1"/>
    </source>
</evidence>
<name>A0A7X3FIM1_9BACL</name>
<comment type="caution">
    <text evidence="1">The sequence shown here is derived from an EMBL/GenBank/DDBJ whole genome shotgun (WGS) entry which is preliminary data.</text>
</comment>
<dbReference type="RefSeq" id="WP_157335966.1">
    <property type="nucleotide sequence ID" value="NZ_RHLK01000006.1"/>
</dbReference>
<dbReference type="Proteomes" id="UP000490800">
    <property type="component" value="Unassembled WGS sequence"/>
</dbReference>
<dbReference type="AlphaFoldDB" id="A0A7X3FIM1"/>
<accession>A0A7X3FIM1</accession>
<gene>
    <name evidence="1" type="ORF">EDM21_12640</name>
</gene>
<reference evidence="1 2" key="1">
    <citation type="journal article" date="2019" name="Microorganisms">
        <title>Paenibacillus lutrae sp. nov., A Chitinolytic Species Isolated from A River Otter in Castril Natural Park, Granada, Spain.</title>
        <authorList>
            <person name="Rodriguez M."/>
            <person name="Reina J.C."/>
            <person name="Bejar V."/>
            <person name="Llamas I."/>
        </authorList>
    </citation>
    <scope>NUCLEOTIDE SEQUENCE [LARGE SCALE GENOMIC DNA]</scope>
    <source>
        <strain evidence="1 2">N10</strain>
    </source>
</reference>
<proteinExistence type="predicted"/>
<dbReference type="OrthoDB" id="9884348at2"/>
<organism evidence="1 2">
    <name type="scientific">Paenibacillus lutrae</name>
    <dbReference type="NCBI Taxonomy" id="2078573"/>
    <lineage>
        <taxon>Bacteria</taxon>
        <taxon>Bacillati</taxon>
        <taxon>Bacillota</taxon>
        <taxon>Bacilli</taxon>
        <taxon>Bacillales</taxon>
        <taxon>Paenibacillaceae</taxon>
        <taxon>Paenibacillus</taxon>
    </lineage>
</organism>
<protein>
    <submittedName>
        <fullName evidence="1">Uncharacterized protein</fullName>
    </submittedName>
</protein>
<keyword evidence="2" id="KW-1185">Reference proteome</keyword>